<dbReference type="OrthoDB" id="2339329at2"/>
<keyword evidence="2" id="KW-0378">Hydrolase</keyword>
<evidence type="ECO:0000256" key="1">
    <source>
        <dbReference type="ARBA" id="ARBA00010838"/>
    </source>
</evidence>
<evidence type="ECO:0000313" key="5">
    <source>
        <dbReference type="EMBL" id="PXX80550.1"/>
    </source>
</evidence>
<dbReference type="AlphaFoldDB" id="A0A318KS61"/>
<protein>
    <submittedName>
        <fullName evidence="5">6-phospho-beta-glucosidase</fullName>
    </submittedName>
</protein>
<evidence type="ECO:0000313" key="6">
    <source>
        <dbReference type="Proteomes" id="UP000247612"/>
    </source>
</evidence>
<keyword evidence="3" id="KW-0326">Glycosidase</keyword>
<dbReference type="InterPro" id="IPR017853">
    <property type="entry name" value="GH"/>
</dbReference>
<accession>A0A318KS61</accession>
<dbReference type="Proteomes" id="UP000247612">
    <property type="component" value="Unassembled WGS sequence"/>
</dbReference>
<keyword evidence="6" id="KW-1185">Reference proteome</keyword>
<name>A0A318KS61_9FIRM</name>
<evidence type="ECO:0000256" key="4">
    <source>
        <dbReference type="RuleBase" id="RU003690"/>
    </source>
</evidence>
<sequence>MYYKEKPKFPDTFLWGASSAAWQVEGGVAEDGRTPAIIDLNSKKKKPYTDNSITADHYHHYKEDVALMAECGFSSYRFSISWSRIIPASDGVVNEKGIQFYNDLINELIRHHITPIITLYHYDMPVWVDEELGGWRDRRIIDAFDHYVRVCFEAFGDRVKYWLSINEQNMQIVYGKWLGIDKGCTDWEKEKWQINHIMNLCHAKAVIACHEMVADGKIGPVPGYVPIYPKSCKPADQIAAMNAEELTEKIWNDLYVHREYSNFVKKYWQLHDVDPDIRPGDMELIQQAKIDFFALNCYRSNTAMDCPPDESYLELQLNKEGIKGQFVYPKFPGEYQLCANPYVEVTDWDWEIDPIAMRYMLRYMWDHYRLPMMITENGIGAHDVLSEDGHVHDEYRINFLRDQIEQIGMAIEDGCEVWGYNPWSFTDLLSTGNGMAKRYGLVYVNTTDQEVLDLRRIKKDSFYWYSKLIKSNGQDLGK</sequence>
<evidence type="ECO:0000256" key="2">
    <source>
        <dbReference type="ARBA" id="ARBA00022801"/>
    </source>
</evidence>
<dbReference type="FunFam" id="3.20.20.80:FF:000004">
    <property type="entry name" value="Beta-glucosidase 6-phospho-beta-glucosidase"/>
    <property type="match status" value="1"/>
</dbReference>
<dbReference type="GO" id="GO:0008422">
    <property type="term" value="F:beta-glucosidase activity"/>
    <property type="evidence" value="ECO:0007669"/>
    <property type="project" value="TreeGrafter"/>
</dbReference>
<organism evidence="5 6">
    <name type="scientific">Dielma fastidiosa</name>
    <dbReference type="NCBI Taxonomy" id="1034346"/>
    <lineage>
        <taxon>Bacteria</taxon>
        <taxon>Bacillati</taxon>
        <taxon>Bacillota</taxon>
        <taxon>Erysipelotrichia</taxon>
        <taxon>Erysipelotrichales</taxon>
        <taxon>Erysipelotrichaceae</taxon>
        <taxon>Dielma</taxon>
    </lineage>
</organism>
<dbReference type="PANTHER" id="PTHR10353">
    <property type="entry name" value="GLYCOSYL HYDROLASE"/>
    <property type="match status" value="1"/>
</dbReference>
<dbReference type="InterPro" id="IPR001360">
    <property type="entry name" value="Glyco_hydro_1"/>
</dbReference>
<dbReference type="EMBL" id="QJKH01000003">
    <property type="protein sequence ID" value="PXX80550.1"/>
    <property type="molecule type" value="Genomic_DNA"/>
</dbReference>
<dbReference type="SUPFAM" id="SSF51445">
    <property type="entry name" value="(Trans)glycosidases"/>
    <property type="match status" value="1"/>
</dbReference>
<dbReference type="STRING" id="1034346.GCA_000313565_02033"/>
<dbReference type="PANTHER" id="PTHR10353:SF136">
    <property type="entry name" value="ARYL-PHOSPHO-BETA-D-GLUCOSIDASE BGLC"/>
    <property type="match status" value="1"/>
</dbReference>
<dbReference type="Pfam" id="PF00232">
    <property type="entry name" value="Glyco_hydro_1"/>
    <property type="match status" value="1"/>
</dbReference>
<comment type="similarity">
    <text evidence="1 4">Belongs to the glycosyl hydrolase 1 family.</text>
</comment>
<dbReference type="RefSeq" id="WP_022938338.1">
    <property type="nucleotide sequence ID" value="NZ_CABKRQ010000005.1"/>
</dbReference>
<gene>
    <name evidence="5" type="ORF">DES51_103145</name>
</gene>
<evidence type="ECO:0000256" key="3">
    <source>
        <dbReference type="ARBA" id="ARBA00023295"/>
    </source>
</evidence>
<dbReference type="PRINTS" id="PR00131">
    <property type="entry name" value="GLHYDRLASE1"/>
</dbReference>
<reference evidence="5 6" key="1">
    <citation type="submission" date="2018-05" db="EMBL/GenBank/DDBJ databases">
        <title>Genomic Encyclopedia of Type Strains, Phase IV (KMG-IV): sequencing the most valuable type-strain genomes for metagenomic binning, comparative biology and taxonomic classification.</title>
        <authorList>
            <person name="Goeker M."/>
        </authorList>
    </citation>
    <scope>NUCLEOTIDE SEQUENCE [LARGE SCALE GENOMIC DNA]</scope>
    <source>
        <strain evidence="5 6">JC118</strain>
    </source>
</reference>
<dbReference type="GO" id="GO:0016052">
    <property type="term" value="P:carbohydrate catabolic process"/>
    <property type="evidence" value="ECO:0007669"/>
    <property type="project" value="TreeGrafter"/>
</dbReference>
<comment type="caution">
    <text evidence="5">The sequence shown here is derived from an EMBL/GenBank/DDBJ whole genome shotgun (WGS) entry which is preliminary data.</text>
</comment>
<dbReference type="GO" id="GO:0005829">
    <property type="term" value="C:cytosol"/>
    <property type="evidence" value="ECO:0007669"/>
    <property type="project" value="TreeGrafter"/>
</dbReference>
<proteinExistence type="inferred from homology"/>
<dbReference type="Gene3D" id="3.20.20.80">
    <property type="entry name" value="Glycosidases"/>
    <property type="match status" value="1"/>
</dbReference>